<dbReference type="OrthoDB" id="3255511at2759"/>
<comment type="caution">
    <text evidence="1">The sequence shown here is derived from an EMBL/GenBank/DDBJ whole genome shotgun (WGS) entry which is preliminary data.</text>
</comment>
<proteinExistence type="predicted"/>
<gene>
    <name evidence="1" type="ORF">RHS03_04744</name>
</gene>
<dbReference type="AlphaFoldDB" id="A0A8H7LX70"/>
<dbReference type="EMBL" id="JACYCD010000051">
    <property type="protein sequence ID" value="KAF8706846.1"/>
    <property type="molecule type" value="Genomic_DNA"/>
</dbReference>
<dbReference type="Proteomes" id="UP000602905">
    <property type="component" value="Unassembled WGS sequence"/>
</dbReference>
<sequence length="235" mass="26449">MMLEEKIKALPEHCTLEVIVDTCYAEGVVPGLRRVPTTDSPLLSGFFFLFHFMVLHKKTALGDRQNTGAPVSYPTSNLTPSATFPCNALPKYTPPLFEPAQPKYKAKIVTWAASETLGSAYTEENLPERKGINSIMIGVSSCFIHLQVLSQQSRVWQAIFNYLISNGSKVTRREGWKNVLNIITEHNNARQKRDSLKSPKKQASLNKNNRIQRPVFLTSVEDPAQVLNRCMFQPI</sequence>
<protein>
    <submittedName>
        <fullName evidence="1">Uncharacterized protein</fullName>
    </submittedName>
</protein>
<organism evidence="1 2">
    <name type="scientific">Rhizoctonia solani</name>
    <dbReference type="NCBI Taxonomy" id="456999"/>
    <lineage>
        <taxon>Eukaryota</taxon>
        <taxon>Fungi</taxon>
        <taxon>Dikarya</taxon>
        <taxon>Basidiomycota</taxon>
        <taxon>Agaricomycotina</taxon>
        <taxon>Agaricomycetes</taxon>
        <taxon>Cantharellales</taxon>
        <taxon>Ceratobasidiaceae</taxon>
        <taxon>Rhizoctonia</taxon>
    </lineage>
</organism>
<name>A0A8H7LX70_9AGAM</name>
<evidence type="ECO:0000313" key="2">
    <source>
        <dbReference type="Proteomes" id="UP000602905"/>
    </source>
</evidence>
<evidence type="ECO:0000313" key="1">
    <source>
        <dbReference type="EMBL" id="KAF8706846.1"/>
    </source>
</evidence>
<reference evidence="1" key="1">
    <citation type="submission" date="2020-09" db="EMBL/GenBank/DDBJ databases">
        <title>Comparative genome analyses of four rice-infecting Rhizoctonia solani isolates reveal extensive enrichment of homogalacturonan modification genes.</title>
        <authorList>
            <person name="Lee D.-Y."/>
            <person name="Jeon J."/>
            <person name="Kim K.-T."/>
            <person name="Cheong K."/>
            <person name="Song H."/>
            <person name="Choi G."/>
            <person name="Ko J."/>
            <person name="Opiyo S.O."/>
            <person name="Zuo S."/>
            <person name="Madhav S."/>
            <person name="Lee Y.-H."/>
            <person name="Wang G.-L."/>
        </authorList>
    </citation>
    <scope>NUCLEOTIDE SEQUENCE</scope>
    <source>
        <strain evidence="1">AG1-IA WGL</strain>
    </source>
</reference>
<accession>A0A8H7LX70</accession>
<feature type="non-terminal residue" evidence="1">
    <location>
        <position position="1"/>
    </location>
</feature>